<feature type="transmembrane region" description="Helical" evidence="6">
    <location>
        <begin position="116"/>
        <end position="140"/>
    </location>
</feature>
<evidence type="ECO:0000256" key="5">
    <source>
        <dbReference type="SAM" id="MobiDB-lite"/>
    </source>
</evidence>
<evidence type="ECO:0000313" key="9">
    <source>
        <dbReference type="Proteomes" id="UP000504636"/>
    </source>
</evidence>
<evidence type="ECO:0000256" key="3">
    <source>
        <dbReference type="ARBA" id="ARBA00022989"/>
    </source>
</evidence>
<evidence type="ECO:0000313" key="8">
    <source>
        <dbReference type="EMBL" id="KAF2802315.1"/>
    </source>
</evidence>
<evidence type="ECO:0000256" key="2">
    <source>
        <dbReference type="ARBA" id="ARBA00022692"/>
    </source>
</evidence>
<comment type="subcellular location">
    <subcellularLocation>
        <location evidence="1">Membrane</location>
        <topology evidence="1">Single-pass membrane protein</topology>
    </subcellularLocation>
</comment>
<dbReference type="PANTHER" id="PTHR15549">
    <property type="entry name" value="PAIRED IMMUNOGLOBULIN-LIKE TYPE 2 RECEPTOR"/>
    <property type="match status" value="1"/>
</dbReference>
<dbReference type="InterPro" id="IPR051694">
    <property type="entry name" value="Immunoregulatory_rcpt-like"/>
</dbReference>
<dbReference type="GeneID" id="54469530"/>
<dbReference type="Proteomes" id="UP000504636">
    <property type="component" value="Unplaced"/>
</dbReference>
<gene>
    <name evidence="8 10" type="ORF">BDZ99DRAFT_577002</name>
</gene>
<name>A0A6A6Y267_9PEZI</name>
<sequence>MCWTGLTVLWNVGFMVWRSLVCTFGTNGTRSESIAPYCVTDYKYATLGDQNPFLTYIGCDASSARDYYLATATTTSTTLTTPSTSTASSSVSSSTVTCSSQAISCPPPVPPSGSKAWIAGAVLGPIVLLAIIGALIWFLLGKKRKQSQMPPQTPAHTGHQFGGQPQPMQHHMTAPSSPPPNYGCSPLGMNPHPGGWNEQKTFAQVGHPQETAEVHGMSSPRSGAHEIAG</sequence>
<dbReference type="AlphaFoldDB" id="A0A6A6Y267"/>
<evidence type="ECO:0000256" key="6">
    <source>
        <dbReference type="SAM" id="Phobius"/>
    </source>
</evidence>
<keyword evidence="9" id="KW-1185">Reference proteome</keyword>
<evidence type="ECO:0000256" key="7">
    <source>
        <dbReference type="SAM" id="SignalP"/>
    </source>
</evidence>
<dbReference type="GO" id="GO:0016020">
    <property type="term" value="C:membrane"/>
    <property type="evidence" value="ECO:0007669"/>
    <property type="project" value="UniProtKB-SubCell"/>
</dbReference>
<dbReference type="OrthoDB" id="3557178at2759"/>
<keyword evidence="3 6" id="KW-1133">Transmembrane helix</keyword>
<dbReference type="RefSeq" id="XP_033569279.1">
    <property type="nucleotide sequence ID" value="XM_033728637.1"/>
</dbReference>
<evidence type="ECO:0000256" key="4">
    <source>
        <dbReference type="ARBA" id="ARBA00023136"/>
    </source>
</evidence>
<organism evidence="8">
    <name type="scientific">Mytilinidion resinicola</name>
    <dbReference type="NCBI Taxonomy" id="574789"/>
    <lineage>
        <taxon>Eukaryota</taxon>
        <taxon>Fungi</taxon>
        <taxon>Dikarya</taxon>
        <taxon>Ascomycota</taxon>
        <taxon>Pezizomycotina</taxon>
        <taxon>Dothideomycetes</taxon>
        <taxon>Pleosporomycetidae</taxon>
        <taxon>Mytilinidiales</taxon>
        <taxon>Mytilinidiaceae</taxon>
        <taxon>Mytilinidion</taxon>
    </lineage>
</organism>
<feature type="chain" id="PRO_5044628809" description="Mid2 domain-containing protein" evidence="7">
    <location>
        <begin position="24"/>
        <end position="229"/>
    </location>
</feature>
<reference evidence="8 10" key="1">
    <citation type="journal article" date="2020" name="Stud. Mycol.">
        <title>101 Dothideomycetes genomes: a test case for predicting lifestyles and emergence of pathogens.</title>
        <authorList>
            <person name="Haridas S."/>
            <person name="Albert R."/>
            <person name="Binder M."/>
            <person name="Bloem J."/>
            <person name="Labutti K."/>
            <person name="Salamov A."/>
            <person name="Andreopoulos B."/>
            <person name="Baker S."/>
            <person name="Barry K."/>
            <person name="Bills G."/>
            <person name="Bluhm B."/>
            <person name="Cannon C."/>
            <person name="Castanera R."/>
            <person name="Culley D."/>
            <person name="Daum C."/>
            <person name="Ezra D."/>
            <person name="Gonzalez J."/>
            <person name="Henrissat B."/>
            <person name="Kuo A."/>
            <person name="Liang C."/>
            <person name="Lipzen A."/>
            <person name="Lutzoni F."/>
            <person name="Magnuson J."/>
            <person name="Mondo S."/>
            <person name="Nolan M."/>
            <person name="Ohm R."/>
            <person name="Pangilinan J."/>
            <person name="Park H.-J."/>
            <person name="Ramirez L."/>
            <person name="Alfaro M."/>
            <person name="Sun H."/>
            <person name="Tritt A."/>
            <person name="Yoshinaga Y."/>
            <person name="Zwiers L.-H."/>
            <person name="Turgeon B."/>
            <person name="Goodwin S."/>
            <person name="Spatafora J."/>
            <person name="Crous P."/>
            <person name="Grigoriev I."/>
        </authorList>
    </citation>
    <scope>NUCLEOTIDE SEQUENCE</scope>
    <source>
        <strain evidence="8 10">CBS 304.34</strain>
    </source>
</reference>
<proteinExistence type="predicted"/>
<keyword evidence="7" id="KW-0732">Signal</keyword>
<reference evidence="10" key="2">
    <citation type="submission" date="2020-04" db="EMBL/GenBank/DDBJ databases">
        <authorList>
            <consortium name="NCBI Genome Project"/>
        </authorList>
    </citation>
    <scope>NUCLEOTIDE SEQUENCE</scope>
    <source>
        <strain evidence="10">CBS 304.34</strain>
    </source>
</reference>
<feature type="region of interest" description="Disordered" evidence="5">
    <location>
        <begin position="147"/>
        <end position="229"/>
    </location>
</feature>
<dbReference type="GO" id="GO:0071944">
    <property type="term" value="C:cell periphery"/>
    <property type="evidence" value="ECO:0007669"/>
    <property type="project" value="UniProtKB-ARBA"/>
</dbReference>
<evidence type="ECO:0000256" key="1">
    <source>
        <dbReference type="ARBA" id="ARBA00004167"/>
    </source>
</evidence>
<keyword evidence="4 6" id="KW-0472">Membrane</keyword>
<reference evidence="10" key="3">
    <citation type="submission" date="2025-04" db="UniProtKB">
        <authorList>
            <consortium name="RefSeq"/>
        </authorList>
    </citation>
    <scope>IDENTIFICATION</scope>
    <source>
        <strain evidence="10">CBS 304.34</strain>
    </source>
</reference>
<evidence type="ECO:0008006" key="11">
    <source>
        <dbReference type="Google" id="ProtNLM"/>
    </source>
</evidence>
<dbReference type="EMBL" id="MU003724">
    <property type="protein sequence ID" value="KAF2802315.1"/>
    <property type="molecule type" value="Genomic_DNA"/>
</dbReference>
<protein>
    <recommendedName>
        <fullName evidence="11">Mid2 domain-containing protein</fullName>
    </recommendedName>
</protein>
<keyword evidence="2 6" id="KW-0812">Transmembrane</keyword>
<evidence type="ECO:0000313" key="10">
    <source>
        <dbReference type="RefSeq" id="XP_033569279.1"/>
    </source>
</evidence>
<accession>A0A6A6Y267</accession>
<feature type="signal peptide" evidence="7">
    <location>
        <begin position="1"/>
        <end position="23"/>
    </location>
</feature>